<name>A0A858SSR5_9RHOB</name>
<keyword evidence="1" id="KW-0479">Metal-binding</keyword>
<dbReference type="Pfam" id="PF25271">
    <property type="entry name" value="DUF7868"/>
    <property type="match status" value="1"/>
</dbReference>
<evidence type="ECO:0000313" key="5">
    <source>
        <dbReference type="Proteomes" id="UP000503308"/>
    </source>
</evidence>
<dbReference type="InterPro" id="IPR050316">
    <property type="entry name" value="Tyrosinase/Hemocyanin"/>
</dbReference>
<dbReference type="PROSITE" id="PS00498">
    <property type="entry name" value="TYROSINASE_2"/>
    <property type="match status" value="1"/>
</dbReference>
<dbReference type="InterPro" id="IPR002227">
    <property type="entry name" value="Tyrosinase_Cu-bd"/>
</dbReference>
<proteinExistence type="predicted"/>
<evidence type="ECO:0000313" key="4">
    <source>
        <dbReference type="EMBL" id="QJF51027.1"/>
    </source>
</evidence>
<evidence type="ECO:0000256" key="1">
    <source>
        <dbReference type="ARBA" id="ARBA00022723"/>
    </source>
</evidence>
<evidence type="ECO:0000256" key="2">
    <source>
        <dbReference type="ARBA" id="ARBA00023008"/>
    </source>
</evidence>
<dbReference type="InterPro" id="IPR057190">
    <property type="entry name" value="DUF7868"/>
</dbReference>
<organism evidence="4 5">
    <name type="scientific">Roseobacter ponti</name>
    <dbReference type="NCBI Taxonomy" id="1891787"/>
    <lineage>
        <taxon>Bacteria</taxon>
        <taxon>Pseudomonadati</taxon>
        <taxon>Pseudomonadota</taxon>
        <taxon>Alphaproteobacteria</taxon>
        <taxon>Rhodobacterales</taxon>
        <taxon>Roseobacteraceae</taxon>
        <taxon>Roseobacter</taxon>
    </lineage>
</organism>
<keyword evidence="2" id="KW-0186">Copper</keyword>
<keyword evidence="5" id="KW-1185">Reference proteome</keyword>
<dbReference type="GO" id="GO:0016491">
    <property type="term" value="F:oxidoreductase activity"/>
    <property type="evidence" value="ECO:0007669"/>
    <property type="project" value="InterPro"/>
</dbReference>
<feature type="domain" description="Tyrosinase copper-binding" evidence="3">
    <location>
        <begin position="220"/>
        <end position="231"/>
    </location>
</feature>
<dbReference type="PRINTS" id="PR00092">
    <property type="entry name" value="TYROSINASE"/>
</dbReference>
<dbReference type="Gene3D" id="1.10.1280.10">
    <property type="entry name" value="Di-copper center containing domain from catechol oxidase"/>
    <property type="match status" value="1"/>
</dbReference>
<gene>
    <name evidence="4" type="ORF">G3256_07580</name>
</gene>
<dbReference type="GO" id="GO:0046872">
    <property type="term" value="F:metal ion binding"/>
    <property type="evidence" value="ECO:0007669"/>
    <property type="project" value="UniProtKB-KW"/>
</dbReference>
<dbReference type="AlphaFoldDB" id="A0A858SSR5"/>
<accession>A0A858SSR5</accession>
<dbReference type="PANTHER" id="PTHR11474">
    <property type="entry name" value="TYROSINASE FAMILY MEMBER"/>
    <property type="match status" value="1"/>
</dbReference>
<dbReference type="PANTHER" id="PTHR11474:SF76">
    <property type="entry name" value="SHKT DOMAIN-CONTAINING PROTEIN"/>
    <property type="match status" value="1"/>
</dbReference>
<dbReference type="EMBL" id="CP048788">
    <property type="protein sequence ID" value="QJF51027.1"/>
    <property type="molecule type" value="Genomic_DNA"/>
</dbReference>
<dbReference type="SUPFAM" id="SSF48056">
    <property type="entry name" value="Di-copper centre-containing domain"/>
    <property type="match status" value="1"/>
</dbReference>
<dbReference type="Proteomes" id="UP000503308">
    <property type="component" value="Chromosome"/>
</dbReference>
<protein>
    <submittedName>
        <fullName evidence="4">Tyrosinase family protein</fullName>
    </submittedName>
</protein>
<dbReference type="KEGG" id="rpon:G3256_07580"/>
<sequence>MTHRVRKSVWGLPDGDETLMWYERAVEALWQLPVDNPRAWFFMGAVHGVPPSFPNIPARAQFWDQCQHQSWFFLPWHRGYITAFEAVVAEEVASLGGPEDWALPYWNYSQDLADNPDARRLPSPFRDQLKPDGTRNYLFSRRRLVTNGDFGLTDQIVSLAAMGFSDFTNSTPGVPSGFGGPVTGFNPGGGDSGALEQLPHNVIHVEIGGFMRDPRTAAFDPVFWLHHCNIDRLWETWRQDPLHADPASPLWLTGQPFDMHDGQGQPFSYTAQDMLDTTQILHGYLYDTIPSPVSPGDTTPDDTEALAMSSSGDPEIAGASEAPVRLGPTVTRTRVPMNTDVALAGPDEAPGSSRRVYLELQGIRGTGVAGNYAVLIDLPGDDMVPVRAGVLSTFGHARASRADAPHGGSGLNQIFDITAHAFSLGLTRGDTGALEVLIEPMGAADQAWGVPPGLEGVVAETDEPADVTIGRINVIFE</sequence>
<reference evidence="4 5" key="1">
    <citation type="submission" date="2020-02" db="EMBL/GenBank/DDBJ databases">
        <title>Genome sequence of Roseobacter ponti.</title>
        <authorList>
            <person name="Hollensteiner J."/>
            <person name="Schneider D."/>
            <person name="Poehlein A."/>
            <person name="Daniel R."/>
        </authorList>
    </citation>
    <scope>NUCLEOTIDE SEQUENCE [LARGE SCALE GENOMIC DNA]</scope>
    <source>
        <strain evidence="4 5">DSM 106830</strain>
    </source>
</reference>
<evidence type="ECO:0000259" key="3">
    <source>
        <dbReference type="PROSITE" id="PS00498"/>
    </source>
</evidence>
<dbReference type="Pfam" id="PF00264">
    <property type="entry name" value="Tyrosinase"/>
    <property type="match status" value="1"/>
</dbReference>
<dbReference type="InterPro" id="IPR008922">
    <property type="entry name" value="Di-copper_centre_dom_sf"/>
</dbReference>
<dbReference type="RefSeq" id="WP_169640243.1">
    <property type="nucleotide sequence ID" value="NZ_CP048788.1"/>
</dbReference>